<evidence type="ECO:0000313" key="2">
    <source>
        <dbReference type="Proteomes" id="UP000193387"/>
    </source>
</evidence>
<dbReference type="EMBL" id="LQPR01000033">
    <property type="protein sequence ID" value="ORW71173.1"/>
    <property type="molecule type" value="Genomic_DNA"/>
</dbReference>
<reference evidence="1 2" key="1">
    <citation type="submission" date="2016-01" db="EMBL/GenBank/DDBJ databases">
        <title>The new phylogeny of the genus Mycobacterium.</title>
        <authorList>
            <person name="Tarcisio F."/>
            <person name="Conor M."/>
            <person name="Antonella G."/>
            <person name="Elisabetta G."/>
            <person name="Giulia F.S."/>
            <person name="Sara T."/>
            <person name="Anna F."/>
            <person name="Clotilde B."/>
            <person name="Roberto B."/>
            <person name="Veronica D.S."/>
            <person name="Fabio R."/>
            <person name="Monica P."/>
            <person name="Olivier J."/>
            <person name="Enrico T."/>
            <person name="Nicola S."/>
        </authorList>
    </citation>
    <scope>NUCLEOTIDE SEQUENCE [LARGE SCALE GENOMIC DNA]</scope>
    <source>
        <strain evidence="1 2">DSM 44616</strain>
    </source>
</reference>
<dbReference type="AlphaFoldDB" id="A0AAJ3TUX9"/>
<gene>
    <name evidence="1" type="ORF">AWC23_14885</name>
</gene>
<keyword evidence="2" id="KW-1185">Reference proteome</keyword>
<sequence>MSVPANRLGVVPAMNDRERVERFVLRARRVMEHSLVREHQPLLNKLLQGSVDVRVEHNLKTGEATHTLKLELPPEELFESFAARLRPFTSGKEPVYWASVLNSIERLLSRETRAEIVDIDSLRGPWKAVVEGTGTAQAYYVMTESGQVTDFKLANEWLNSDALHTQVAQNAVAREVDLNERYYAAACVFSRLGYWVEYTLCFIACLHNERLIELDSSAFNDPVVADGRIERVMEMYCAPVGGAPMPTDISEIDLTKWTPVHEDPEIMRLIKGRQNESEAEPEADAG</sequence>
<proteinExistence type="predicted"/>
<name>A0AAJ3TUX9_9MYCO</name>
<protein>
    <submittedName>
        <fullName evidence="1">Uncharacterized protein</fullName>
    </submittedName>
</protein>
<accession>A0AAJ3TUX9</accession>
<dbReference type="Proteomes" id="UP000193387">
    <property type="component" value="Unassembled WGS sequence"/>
</dbReference>
<comment type="caution">
    <text evidence="1">The sequence shown here is derived from an EMBL/GenBank/DDBJ whole genome shotgun (WGS) entry which is preliminary data.</text>
</comment>
<evidence type="ECO:0000313" key="1">
    <source>
        <dbReference type="EMBL" id="ORW71173.1"/>
    </source>
</evidence>
<organism evidence="1 2">
    <name type="scientific">Mycobacterium saskatchewanense</name>
    <dbReference type="NCBI Taxonomy" id="220927"/>
    <lineage>
        <taxon>Bacteria</taxon>
        <taxon>Bacillati</taxon>
        <taxon>Actinomycetota</taxon>
        <taxon>Actinomycetes</taxon>
        <taxon>Mycobacteriales</taxon>
        <taxon>Mycobacteriaceae</taxon>
        <taxon>Mycobacterium</taxon>
        <taxon>Mycobacterium simiae complex</taxon>
    </lineage>
</organism>